<dbReference type="AlphaFoldDB" id="A0AAE9YX02"/>
<keyword evidence="2" id="KW-1185">Reference proteome</keyword>
<protein>
    <submittedName>
        <fullName evidence="1">DUF2789 family protein</fullName>
    </submittedName>
</protein>
<dbReference type="Gene3D" id="1.10.10.1130">
    <property type="entry name" value="Uncharacterised protein PF10982, DUF2789"/>
    <property type="match status" value="1"/>
</dbReference>
<dbReference type="EMBL" id="CP059736">
    <property type="protein sequence ID" value="WDE02433.1"/>
    <property type="molecule type" value="Genomic_DNA"/>
</dbReference>
<reference evidence="1 2" key="2">
    <citation type="journal article" date="2022" name="Mar. Drugs">
        <title>Bioassay-Guided Fractionation Leads to the Detection of Cholic Acid Generated by the Rare Thalassomonas sp.</title>
        <authorList>
            <person name="Pheiffer F."/>
            <person name="Schneider Y.K."/>
            <person name="Hansen E.H."/>
            <person name="Andersen J.H."/>
            <person name="Isaksson J."/>
            <person name="Busche T."/>
            <person name="R C."/>
            <person name="Kalinowski J."/>
            <person name="Zyl L.V."/>
            <person name="Trindade M."/>
        </authorList>
    </citation>
    <scope>NUCLEOTIDE SEQUENCE [LARGE SCALE GENOMIC DNA]</scope>
    <source>
        <strain evidence="1 2">A5K-106</strain>
    </source>
</reference>
<evidence type="ECO:0000313" key="1">
    <source>
        <dbReference type="EMBL" id="WDE02433.1"/>
    </source>
</evidence>
<dbReference type="Proteomes" id="UP000032568">
    <property type="component" value="Chromosome pTact"/>
</dbReference>
<dbReference type="InterPro" id="IPR038086">
    <property type="entry name" value="DUF2789_sf"/>
</dbReference>
<evidence type="ECO:0000313" key="2">
    <source>
        <dbReference type="Proteomes" id="UP000032568"/>
    </source>
</evidence>
<sequence length="76" mass="8551">MILGHKTMAELFSQLGLANTESEIEIFINSHTLDQSVSLECAPFLSPWQQEFIKDAWINDSDWSAAIDALNVALRK</sequence>
<name>A0AAE9YX02_9GAMM</name>
<dbReference type="RefSeq" id="WP_044832648.1">
    <property type="nucleotide sequence ID" value="NZ_CP059736.1"/>
</dbReference>
<dbReference type="Pfam" id="PF10982">
    <property type="entry name" value="DUF2789"/>
    <property type="match status" value="1"/>
</dbReference>
<dbReference type="InterPro" id="IPR021250">
    <property type="entry name" value="DUF2789"/>
</dbReference>
<dbReference type="KEGG" id="tact:SG35_028900"/>
<proteinExistence type="predicted"/>
<gene>
    <name evidence="1" type="ORF">SG35_028900</name>
</gene>
<reference evidence="1 2" key="1">
    <citation type="journal article" date="2015" name="Genome Announc.">
        <title>Draft Genome Sequences of Marine Isolates of Thalassomonas viridans and Thalassomonas actiniarum.</title>
        <authorList>
            <person name="Olonade I."/>
            <person name="van Zyl L.J."/>
            <person name="Trindade M."/>
        </authorList>
    </citation>
    <scope>NUCLEOTIDE SEQUENCE [LARGE SCALE GENOMIC DNA]</scope>
    <source>
        <strain evidence="1 2">A5K-106</strain>
    </source>
</reference>
<organism evidence="1 2">
    <name type="scientific">Thalassomonas actiniarum</name>
    <dbReference type="NCBI Taxonomy" id="485447"/>
    <lineage>
        <taxon>Bacteria</taxon>
        <taxon>Pseudomonadati</taxon>
        <taxon>Pseudomonadota</taxon>
        <taxon>Gammaproteobacteria</taxon>
        <taxon>Alteromonadales</taxon>
        <taxon>Colwelliaceae</taxon>
        <taxon>Thalassomonas</taxon>
    </lineage>
</organism>
<accession>A0AAE9YX02</accession>